<reference evidence="2 3" key="1">
    <citation type="submission" date="2021-06" db="EMBL/GenBank/DDBJ databases">
        <title>Caerostris darwini draft genome.</title>
        <authorList>
            <person name="Kono N."/>
            <person name="Arakawa K."/>
        </authorList>
    </citation>
    <scope>NUCLEOTIDE SEQUENCE [LARGE SCALE GENOMIC DNA]</scope>
</reference>
<dbReference type="EMBL" id="BPLQ01008326">
    <property type="protein sequence ID" value="GIY36569.1"/>
    <property type="molecule type" value="Genomic_DNA"/>
</dbReference>
<gene>
    <name evidence="2" type="ORF">CDAR_600081</name>
</gene>
<keyword evidence="3" id="KW-1185">Reference proteome</keyword>
<organism evidence="2 3">
    <name type="scientific">Caerostris darwini</name>
    <dbReference type="NCBI Taxonomy" id="1538125"/>
    <lineage>
        <taxon>Eukaryota</taxon>
        <taxon>Metazoa</taxon>
        <taxon>Ecdysozoa</taxon>
        <taxon>Arthropoda</taxon>
        <taxon>Chelicerata</taxon>
        <taxon>Arachnida</taxon>
        <taxon>Araneae</taxon>
        <taxon>Araneomorphae</taxon>
        <taxon>Entelegynae</taxon>
        <taxon>Araneoidea</taxon>
        <taxon>Araneidae</taxon>
        <taxon>Caerostris</taxon>
    </lineage>
</organism>
<evidence type="ECO:0000313" key="2">
    <source>
        <dbReference type="EMBL" id="GIY36569.1"/>
    </source>
</evidence>
<dbReference type="AlphaFoldDB" id="A0AAV4STI3"/>
<feature type="region of interest" description="Disordered" evidence="1">
    <location>
        <begin position="46"/>
        <end position="71"/>
    </location>
</feature>
<sequence length="104" mass="11724">MISKSAEYSIQFGGRTIGNRPSTVPFPNTLRSPNCPKVSLHSYIRFPSPPSSREAQRSLPLHSPPSLLPTHTRGLQTKAILGREVENRWRAISRVFFSSPLRRL</sequence>
<protein>
    <submittedName>
        <fullName evidence="2">Uncharacterized protein</fullName>
    </submittedName>
</protein>
<accession>A0AAV4STI3</accession>
<evidence type="ECO:0000256" key="1">
    <source>
        <dbReference type="SAM" id="MobiDB-lite"/>
    </source>
</evidence>
<proteinExistence type="predicted"/>
<dbReference type="Proteomes" id="UP001054837">
    <property type="component" value="Unassembled WGS sequence"/>
</dbReference>
<comment type="caution">
    <text evidence="2">The sequence shown here is derived from an EMBL/GenBank/DDBJ whole genome shotgun (WGS) entry which is preliminary data.</text>
</comment>
<name>A0AAV4STI3_9ARAC</name>
<evidence type="ECO:0000313" key="3">
    <source>
        <dbReference type="Proteomes" id="UP001054837"/>
    </source>
</evidence>